<keyword evidence="4" id="KW-0408">Iron</keyword>
<dbReference type="InterPro" id="IPR051313">
    <property type="entry name" value="Bact_iron-sidero_bind"/>
</dbReference>
<keyword evidence="4" id="KW-0410">Iron transport</keyword>
<dbReference type="Proteomes" id="UP001161406">
    <property type="component" value="Unassembled WGS sequence"/>
</dbReference>
<sequence length="284" mass="30063">MFGTVAVPDDPQRVVALGWSDAEIALQLGVKPIAVIDWQDFGTPGVGAWAVGLFEGKEPLLLDRAAPSIEQIAALAPDLILNVRSAGDADQYSLLSQIAPTVFAETLTAAFNISWQDQVRQVARALNKSSEGEALVAELEGEIAGVRKAHPEFSGKRLVVGTKFGDGYGAYVPGDARMDLLAAFGFAPLPALSDLPASGFYVALSSERTDLLEADILVMFPIHTSLDQLQSDPLIAGLDVVRSGRAILLDPSDTLTQAFSAGSPLAIRFVLKNLVPMLARVAAQ</sequence>
<dbReference type="CDD" id="cd01146">
    <property type="entry name" value="FhuD"/>
    <property type="match status" value="1"/>
</dbReference>
<dbReference type="PROSITE" id="PS50983">
    <property type="entry name" value="FE_B12_PBP"/>
    <property type="match status" value="1"/>
</dbReference>
<evidence type="ECO:0000256" key="1">
    <source>
        <dbReference type="ARBA" id="ARBA00004196"/>
    </source>
</evidence>
<reference evidence="7" key="1">
    <citation type="journal article" date="2014" name="Int. J. Syst. Evol. Microbiol.">
        <title>Complete genome of a new Firmicutes species belonging to the dominant human colonic microbiota ('Ruminococcus bicirculans') reveals two chromosomes and a selective capacity to utilize plant glucans.</title>
        <authorList>
            <consortium name="NISC Comparative Sequencing Program"/>
            <person name="Wegmann U."/>
            <person name="Louis P."/>
            <person name="Goesmann A."/>
            <person name="Henrissat B."/>
            <person name="Duncan S.H."/>
            <person name="Flint H.J."/>
        </authorList>
    </citation>
    <scope>NUCLEOTIDE SEQUENCE</scope>
    <source>
        <strain evidence="7">NBRC 103855</strain>
    </source>
</reference>
<comment type="subcellular location">
    <subcellularLocation>
        <location evidence="1">Cell envelope</location>
    </subcellularLocation>
</comment>
<keyword evidence="5" id="KW-0732">Signal</keyword>
<gene>
    <name evidence="7" type="ORF">GCM10007913_25240</name>
</gene>
<comment type="similarity">
    <text evidence="2">Belongs to the bacterial solute-binding protein 8 family.</text>
</comment>
<evidence type="ECO:0000256" key="2">
    <source>
        <dbReference type="ARBA" id="ARBA00008814"/>
    </source>
</evidence>
<dbReference type="PANTHER" id="PTHR30532:SF24">
    <property type="entry name" value="FERRIC ENTEROBACTIN-BINDING PERIPLASMIC PROTEIN FEPB"/>
    <property type="match status" value="1"/>
</dbReference>
<dbReference type="Pfam" id="PF01497">
    <property type="entry name" value="Peripla_BP_2"/>
    <property type="match status" value="1"/>
</dbReference>
<protein>
    <submittedName>
        <fullName evidence="7">ABC transporter substrate-binding protein</fullName>
    </submittedName>
</protein>
<dbReference type="InterPro" id="IPR002491">
    <property type="entry name" value="ABC_transptr_periplasmic_BD"/>
</dbReference>
<dbReference type="Gene3D" id="3.40.50.1980">
    <property type="entry name" value="Nitrogenase molybdenum iron protein domain"/>
    <property type="match status" value="2"/>
</dbReference>
<organism evidence="7 8">
    <name type="scientific">Devosia yakushimensis</name>
    <dbReference type="NCBI Taxonomy" id="470028"/>
    <lineage>
        <taxon>Bacteria</taxon>
        <taxon>Pseudomonadati</taxon>
        <taxon>Pseudomonadota</taxon>
        <taxon>Alphaproteobacteria</taxon>
        <taxon>Hyphomicrobiales</taxon>
        <taxon>Devosiaceae</taxon>
        <taxon>Devosia</taxon>
    </lineage>
</organism>
<dbReference type="RefSeq" id="WP_284391302.1">
    <property type="nucleotide sequence ID" value="NZ_BSNG01000001.1"/>
</dbReference>
<keyword evidence="3" id="KW-0813">Transport</keyword>
<evidence type="ECO:0000259" key="6">
    <source>
        <dbReference type="PROSITE" id="PS50983"/>
    </source>
</evidence>
<evidence type="ECO:0000313" key="8">
    <source>
        <dbReference type="Proteomes" id="UP001161406"/>
    </source>
</evidence>
<evidence type="ECO:0000256" key="5">
    <source>
        <dbReference type="ARBA" id="ARBA00022729"/>
    </source>
</evidence>
<keyword evidence="8" id="KW-1185">Reference proteome</keyword>
<comment type="caution">
    <text evidence="7">The sequence shown here is derived from an EMBL/GenBank/DDBJ whole genome shotgun (WGS) entry which is preliminary data.</text>
</comment>
<feature type="domain" description="Fe/B12 periplasmic-binding" evidence="6">
    <location>
        <begin position="13"/>
        <end position="282"/>
    </location>
</feature>
<keyword evidence="4" id="KW-0406">Ion transport</keyword>
<proteinExistence type="inferred from homology"/>
<evidence type="ECO:0000313" key="7">
    <source>
        <dbReference type="EMBL" id="GLQ10592.1"/>
    </source>
</evidence>
<evidence type="ECO:0000256" key="3">
    <source>
        <dbReference type="ARBA" id="ARBA00022448"/>
    </source>
</evidence>
<reference evidence="7" key="2">
    <citation type="submission" date="2023-01" db="EMBL/GenBank/DDBJ databases">
        <title>Draft genome sequence of Devosia yakushimensis strain NBRC 103855.</title>
        <authorList>
            <person name="Sun Q."/>
            <person name="Mori K."/>
        </authorList>
    </citation>
    <scope>NUCLEOTIDE SEQUENCE</scope>
    <source>
        <strain evidence="7">NBRC 103855</strain>
    </source>
</reference>
<dbReference type="SUPFAM" id="SSF53807">
    <property type="entry name" value="Helical backbone' metal receptor"/>
    <property type="match status" value="1"/>
</dbReference>
<evidence type="ECO:0000256" key="4">
    <source>
        <dbReference type="ARBA" id="ARBA00022496"/>
    </source>
</evidence>
<dbReference type="PANTHER" id="PTHR30532">
    <property type="entry name" value="IRON III DICITRATE-BINDING PERIPLASMIC PROTEIN"/>
    <property type="match status" value="1"/>
</dbReference>
<name>A0ABQ5UET0_9HYPH</name>
<dbReference type="EMBL" id="BSNG01000001">
    <property type="protein sequence ID" value="GLQ10592.1"/>
    <property type="molecule type" value="Genomic_DNA"/>
</dbReference>
<accession>A0ABQ5UET0</accession>